<reference evidence="1 2" key="1">
    <citation type="submission" date="2015-01" db="EMBL/GenBank/DDBJ databases">
        <title>Genome sequence of Mycobacterium llatzerense and Mycobacterium immunogenum recovered from brain abscess.</title>
        <authorList>
            <person name="Greninger A.L."/>
            <person name="Langelier C."/>
            <person name="Cunningham G."/>
            <person name="Chiu C.Y."/>
            <person name="Miller S."/>
        </authorList>
    </citation>
    <scope>NUCLEOTIDE SEQUENCE [LARGE SCALE GENOMIC DNA]</scope>
    <source>
        <strain evidence="1 2">CLUC14</strain>
    </source>
</reference>
<dbReference type="RefSeq" id="WP_043390120.1">
    <property type="nucleotide sequence ID" value="NZ_JXST01000050.1"/>
</dbReference>
<evidence type="ECO:0000313" key="2">
    <source>
        <dbReference type="Proteomes" id="UP000032221"/>
    </source>
</evidence>
<dbReference type="PATRIC" id="fig|280871.6.peg.5336"/>
<sequence>MSIIDFRRRRSAAPTFVVVDRLHGRRAEEVPGEQIAATVSTWLAELGVESPLIDALETAAQSQDWPTVYALGERLSVDVMVA</sequence>
<gene>
    <name evidence="1" type="ORF">TL10_25740</name>
</gene>
<organism evidence="1 2">
    <name type="scientific">Mycolicibacterium llatzerense</name>
    <dbReference type="NCBI Taxonomy" id="280871"/>
    <lineage>
        <taxon>Bacteria</taxon>
        <taxon>Bacillati</taxon>
        <taxon>Actinomycetota</taxon>
        <taxon>Actinomycetes</taxon>
        <taxon>Mycobacteriales</taxon>
        <taxon>Mycobacteriaceae</taxon>
        <taxon>Mycolicibacterium</taxon>
    </lineage>
</organism>
<name>A0A0D1JNL4_9MYCO</name>
<dbReference type="EMBL" id="JXST01000050">
    <property type="protein sequence ID" value="KIU14194.1"/>
    <property type="molecule type" value="Genomic_DNA"/>
</dbReference>
<dbReference type="OrthoDB" id="4736258at2"/>
<dbReference type="AlphaFoldDB" id="A0A0D1JNL4"/>
<comment type="caution">
    <text evidence="1">The sequence shown here is derived from an EMBL/GenBank/DDBJ whole genome shotgun (WGS) entry which is preliminary data.</text>
</comment>
<dbReference type="Proteomes" id="UP000032221">
    <property type="component" value="Unassembled WGS sequence"/>
</dbReference>
<accession>A0A0D1JNL4</accession>
<proteinExistence type="predicted"/>
<protein>
    <submittedName>
        <fullName evidence="1">Uncharacterized protein</fullName>
    </submittedName>
</protein>
<dbReference type="STRING" id="280871.TL10_25740"/>
<keyword evidence="2" id="KW-1185">Reference proteome</keyword>
<evidence type="ECO:0000313" key="1">
    <source>
        <dbReference type="EMBL" id="KIU14194.1"/>
    </source>
</evidence>